<sequence>MRHHVVQFAGDIGAHSRLDHAGLLIALDELGFIAFLGREFAFLAGDRGLTVASSEQVGSDRPGQAQCDQWRQDRQQLGAHRPDRIIHRPAHRSQDRSEASGQHDQPGFVAVHPACHRVARDGYRDQRPGRGRDEEQLRKAARRDQRGHHQRMGPAQRQRQHDRDRGEHRGQVIVAPEAGTHQVSPERRAAGQDDRHRQIDAPDAAAWCVDGTVLQRHGGVIGRVGLHSSRIGRRSSRIPGSVGAGAGAGAGAAIGRMFAGFATVEPGHLHLVKDCSWLCRLLTNAGWHHGRASVPAPWRQSTSGGSSTSSTRGSTRPIIAPCCCSNA</sequence>
<dbReference type="AlphaFoldDB" id="A0A645BSD0"/>
<feature type="region of interest" description="Disordered" evidence="1">
    <location>
        <begin position="72"/>
        <end position="197"/>
    </location>
</feature>
<reference evidence="2" key="1">
    <citation type="submission" date="2019-08" db="EMBL/GenBank/DDBJ databases">
        <authorList>
            <person name="Kucharzyk K."/>
            <person name="Murdoch R.W."/>
            <person name="Higgins S."/>
            <person name="Loffler F."/>
        </authorList>
    </citation>
    <scope>NUCLEOTIDE SEQUENCE</scope>
</reference>
<feature type="compositionally biased region" description="Low complexity" evidence="1">
    <location>
        <begin position="301"/>
        <end position="315"/>
    </location>
</feature>
<dbReference type="EMBL" id="VSSQ01022003">
    <property type="protein sequence ID" value="MPM67988.1"/>
    <property type="molecule type" value="Genomic_DNA"/>
</dbReference>
<evidence type="ECO:0000313" key="2">
    <source>
        <dbReference type="EMBL" id="MPM67988.1"/>
    </source>
</evidence>
<accession>A0A645BSD0</accession>
<proteinExistence type="predicted"/>
<feature type="compositionally biased region" description="Basic and acidic residues" evidence="1">
    <location>
        <begin position="72"/>
        <end position="98"/>
    </location>
</feature>
<protein>
    <submittedName>
        <fullName evidence="2">Uncharacterized protein</fullName>
    </submittedName>
</protein>
<feature type="compositionally biased region" description="Basic and acidic residues" evidence="1">
    <location>
        <begin position="159"/>
        <end position="170"/>
    </location>
</feature>
<gene>
    <name evidence="2" type="ORF">SDC9_114914</name>
</gene>
<feature type="compositionally biased region" description="Basic and acidic residues" evidence="1">
    <location>
        <begin position="184"/>
        <end position="197"/>
    </location>
</feature>
<feature type="compositionally biased region" description="Basic and acidic residues" evidence="1">
    <location>
        <begin position="118"/>
        <end position="144"/>
    </location>
</feature>
<feature type="region of interest" description="Disordered" evidence="1">
    <location>
        <begin position="292"/>
        <end position="315"/>
    </location>
</feature>
<evidence type="ECO:0000256" key="1">
    <source>
        <dbReference type="SAM" id="MobiDB-lite"/>
    </source>
</evidence>
<organism evidence="2">
    <name type="scientific">bioreactor metagenome</name>
    <dbReference type="NCBI Taxonomy" id="1076179"/>
    <lineage>
        <taxon>unclassified sequences</taxon>
        <taxon>metagenomes</taxon>
        <taxon>ecological metagenomes</taxon>
    </lineage>
</organism>
<name>A0A645BSD0_9ZZZZ</name>
<comment type="caution">
    <text evidence="2">The sequence shown here is derived from an EMBL/GenBank/DDBJ whole genome shotgun (WGS) entry which is preliminary data.</text>
</comment>